<gene>
    <name evidence="3" type="ORF">C7P63_06195</name>
</gene>
<name>A0A429Z6P4_9ENTE</name>
<protein>
    <submittedName>
        <fullName evidence="3">ABC transporter substrate-binding protein</fullName>
    </submittedName>
</protein>
<accession>A0A429Z6P4</accession>
<comment type="caution">
    <text evidence="3">The sequence shown here is derived from an EMBL/GenBank/DDBJ whole genome shotgun (WGS) entry which is preliminary data.</text>
</comment>
<dbReference type="GO" id="GO:0030976">
    <property type="term" value="F:thiamine pyrophosphate binding"/>
    <property type="evidence" value="ECO:0007669"/>
    <property type="project" value="TreeGrafter"/>
</dbReference>
<organism evidence="3 4">
    <name type="scientific">Vagococcus humatus</name>
    <dbReference type="NCBI Taxonomy" id="1889241"/>
    <lineage>
        <taxon>Bacteria</taxon>
        <taxon>Bacillati</taxon>
        <taxon>Bacillota</taxon>
        <taxon>Bacilli</taxon>
        <taxon>Lactobacillales</taxon>
        <taxon>Enterococcaceae</taxon>
        <taxon>Vagococcus</taxon>
    </lineage>
</organism>
<dbReference type="SUPFAM" id="SSF53850">
    <property type="entry name" value="Periplasmic binding protein-like II"/>
    <property type="match status" value="1"/>
</dbReference>
<dbReference type="RefSeq" id="WP_125943294.1">
    <property type="nucleotide sequence ID" value="NZ_PXZH01000002.1"/>
</dbReference>
<evidence type="ECO:0000256" key="2">
    <source>
        <dbReference type="SAM" id="SignalP"/>
    </source>
</evidence>
<evidence type="ECO:0000256" key="1">
    <source>
        <dbReference type="ARBA" id="ARBA00022729"/>
    </source>
</evidence>
<dbReference type="GO" id="GO:0015888">
    <property type="term" value="P:thiamine transport"/>
    <property type="evidence" value="ECO:0007669"/>
    <property type="project" value="TreeGrafter"/>
</dbReference>
<dbReference type="PANTHER" id="PTHR30006:SF2">
    <property type="entry name" value="ABC TRANSPORTER SUBSTRATE-BINDING PROTEIN"/>
    <property type="match status" value="1"/>
</dbReference>
<dbReference type="PANTHER" id="PTHR30006">
    <property type="entry name" value="THIAMINE-BINDING PERIPLASMIC PROTEIN-RELATED"/>
    <property type="match status" value="1"/>
</dbReference>
<feature type="signal peptide" evidence="2">
    <location>
        <begin position="1"/>
        <end position="19"/>
    </location>
</feature>
<feature type="chain" id="PRO_5038531118" evidence="2">
    <location>
        <begin position="20"/>
        <end position="364"/>
    </location>
</feature>
<evidence type="ECO:0000313" key="4">
    <source>
        <dbReference type="Proteomes" id="UP000277864"/>
    </source>
</evidence>
<dbReference type="GO" id="GO:0030288">
    <property type="term" value="C:outer membrane-bounded periplasmic space"/>
    <property type="evidence" value="ECO:0007669"/>
    <property type="project" value="TreeGrafter"/>
</dbReference>
<evidence type="ECO:0000313" key="3">
    <source>
        <dbReference type="EMBL" id="RST89361.1"/>
    </source>
</evidence>
<dbReference type="Proteomes" id="UP000277864">
    <property type="component" value="Unassembled WGS sequence"/>
</dbReference>
<proteinExistence type="predicted"/>
<dbReference type="PROSITE" id="PS51257">
    <property type="entry name" value="PROKAR_LIPOPROTEIN"/>
    <property type="match status" value="1"/>
</dbReference>
<dbReference type="Pfam" id="PF13343">
    <property type="entry name" value="SBP_bac_6"/>
    <property type="match status" value="1"/>
</dbReference>
<dbReference type="GO" id="GO:0030975">
    <property type="term" value="F:thiamine binding"/>
    <property type="evidence" value="ECO:0007669"/>
    <property type="project" value="TreeGrafter"/>
</dbReference>
<sequence length="364" mass="40275">MKKVLLTGMVGILTLGALAGCSSEDKHTSQAAVDANDSLETIVEKAKKEGEVASVGMPDTWANWVGTWEDLDKKYQIKHQDTDMSSAEELAKFESEGENGTADIGDVGISFGPLAAEKDLLLAYKTTYWKDIPDWAKDKKGEWLLSYTGTISFMTDTKNVQNPPTSWEDLVTGDYKIAVGDVTKANQAQFSVLAAAMANGGDEKDIQPGLDYFKKLAKKDRLSSVDATLANIEKGETDVTILWDFNALNYRDQIDKSRFKVTIPKDGSVISGYTTLINKHAPHPNAAKLAREYILSDEGQINLAKGYARPIRENVTLPEEVKKQLLPDEEYEAAKPVKSNKDWDQTAIELPEKWQSEVLVHVKK</sequence>
<keyword evidence="4" id="KW-1185">Reference proteome</keyword>
<keyword evidence="1 2" id="KW-0732">Signal</keyword>
<dbReference type="AlphaFoldDB" id="A0A429Z6P4"/>
<dbReference type="EMBL" id="PXZH01000002">
    <property type="protein sequence ID" value="RST89361.1"/>
    <property type="molecule type" value="Genomic_DNA"/>
</dbReference>
<dbReference type="Gene3D" id="3.40.190.10">
    <property type="entry name" value="Periplasmic binding protein-like II"/>
    <property type="match status" value="2"/>
</dbReference>
<dbReference type="OrthoDB" id="366726at2"/>
<reference evidence="3 4" key="1">
    <citation type="submission" date="2018-03" db="EMBL/GenBank/DDBJ databases">
        <authorList>
            <person name="Gulvik C.A."/>
        </authorList>
    </citation>
    <scope>NUCLEOTIDE SEQUENCE [LARGE SCALE GENOMIC DNA]</scope>
    <source>
        <strain evidence="3 4">JCM 31581</strain>
    </source>
</reference>